<gene>
    <name evidence="1" type="ORF">HPLM_LOCUS10292</name>
</gene>
<evidence type="ECO:0000313" key="2">
    <source>
        <dbReference type="Proteomes" id="UP000268014"/>
    </source>
</evidence>
<protein>
    <submittedName>
        <fullName evidence="3">TH1 domain-containing protein</fullName>
    </submittedName>
</protein>
<reference evidence="1 2" key="2">
    <citation type="submission" date="2018-11" db="EMBL/GenBank/DDBJ databases">
        <authorList>
            <consortium name="Pathogen Informatics"/>
        </authorList>
    </citation>
    <scope>NUCLEOTIDE SEQUENCE [LARGE SCALE GENOMIC DNA]</scope>
    <source>
        <strain evidence="1 2">MHpl1</strain>
    </source>
</reference>
<dbReference type="AlphaFoldDB" id="A0A0N4WHE3"/>
<organism evidence="3">
    <name type="scientific">Haemonchus placei</name>
    <name type="common">Barber's pole worm</name>
    <dbReference type="NCBI Taxonomy" id="6290"/>
    <lineage>
        <taxon>Eukaryota</taxon>
        <taxon>Metazoa</taxon>
        <taxon>Ecdysozoa</taxon>
        <taxon>Nematoda</taxon>
        <taxon>Chromadorea</taxon>
        <taxon>Rhabditida</taxon>
        <taxon>Rhabditina</taxon>
        <taxon>Rhabditomorpha</taxon>
        <taxon>Strongyloidea</taxon>
        <taxon>Trichostrongylidae</taxon>
        <taxon>Haemonchus</taxon>
    </lineage>
</organism>
<dbReference type="OrthoDB" id="5861985at2759"/>
<reference evidence="3" key="1">
    <citation type="submission" date="2017-02" db="UniProtKB">
        <authorList>
            <consortium name="WormBaseParasite"/>
        </authorList>
    </citation>
    <scope>IDENTIFICATION</scope>
</reference>
<evidence type="ECO:0000313" key="1">
    <source>
        <dbReference type="EMBL" id="VDO39735.1"/>
    </source>
</evidence>
<dbReference type="WBParaSite" id="HPLM_0001030001-mRNA-1">
    <property type="protein sequence ID" value="HPLM_0001030001-mRNA-1"/>
    <property type="gene ID" value="HPLM_0001030001"/>
</dbReference>
<dbReference type="EMBL" id="UZAF01017256">
    <property type="protein sequence ID" value="VDO39735.1"/>
    <property type="molecule type" value="Genomic_DNA"/>
</dbReference>
<sequence>MTALKEDLLRVFRDHRRRQTVDNMTDMERKGLKKAITLKKTLRFSVGDKCGGFVVMSRERDLHLSEQVLSDATTYEVVSVERYKRERQKLEEVIRRILGPKLERSTVEQLLPKYASVPTYYQLVKTHKLVKKRMAKLWTLTPLRPDQ</sequence>
<proteinExistence type="predicted"/>
<name>A0A0N4WHE3_HAEPC</name>
<accession>A0A0N4WHE3</accession>
<evidence type="ECO:0000313" key="3">
    <source>
        <dbReference type="WBParaSite" id="HPLM_0001030001-mRNA-1"/>
    </source>
</evidence>
<dbReference type="Proteomes" id="UP000268014">
    <property type="component" value="Unassembled WGS sequence"/>
</dbReference>
<keyword evidence="2" id="KW-1185">Reference proteome</keyword>